<dbReference type="Pfam" id="PF01554">
    <property type="entry name" value="MatE"/>
    <property type="match status" value="2"/>
</dbReference>
<comment type="similarity">
    <text evidence="2 6">Belongs to the multi antimicrobial extrusion (MATE) (TC 2.A.66.1) family.</text>
</comment>
<name>S8CF51_9LAMI</name>
<evidence type="ECO:0000256" key="3">
    <source>
        <dbReference type="ARBA" id="ARBA00022692"/>
    </source>
</evidence>
<dbReference type="GO" id="GO:0016020">
    <property type="term" value="C:membrane"/>
    <property type="evidence" value="ECO:0007669"/>
    <property type="project" value="UniProtKB-SubCell"/>
</dbReference>
<organism evidence="7 8">
    <name type="scientific">Genlisea aurea</name>
    <dbReference type="NCBI Taxonomy" id="192259"/>
    <lineage>
        <taxon>Eukaryota</taxon>
        <taxon>Viridiplantae</taxon>
        <taxon>Streptophyta</taxon>
        <taxon>Embryophyta</taxon>
        <taxon>Tracheophyta</taxon>
        <taxon>Spermatophyta</taxon>
        <taxon>Magnoliopsida</taxon>
        <taxon>eudicotyledons</taxon>
        <taxon>Gunneridae</taxon>
        <taxon>Pentapetalae</taxon>
        <taxon>asterids</taxon>
        <taxon>lamiids</taxon>
        <taxon>Lamiales</taxon>
        <taxon>Lentibulariaceae</taxon>
        <taxon>Genlisea</taxon>
    </lineage>
</organism>
<keyword evidence="4 6" id="KW-1133">Transmembrane helix</keyword>
<dbReference type="EMBL" id="AUSU01005662">
    <property type="protein sequence ID" value="EPS63161.1"/>
    <property type="molecule type" value="Genomic_DNA"/>
</dbReference>
<feature type="non-terminal residue" evidence="7">
    <location>
        <position position="1"/>
    </location>
</feature>
<feature type="transmembrane region" description="Helical" evidence="6">
    <location>
        <begin position="133"/>
        <end position="150"/>
    </location>
</feature>
<dbReference type="Proteomes" id="UP000015453">
    <property type="component" value="Unassembled WGS sequence"/>
</dbReference>
<feature type="transmembrane region" description="Helical" evidence="6">
    <location>
        <begin position="21"/>
        <end position="40"/>
    </location>
</feature>
<evidence type="ECO:0000256" key="2">
    <source>
        <dbReference type="ARBA" id="ARBA00010199"/>
    </source>
</evidence>
<feature type="transmembrane region" description="Helical" evidence="6">
    <location>
        <begin position="237"/>
        <end position="260"/>
    </location>
</feature>
<evidence type="ECO:0000256" key="5">
    <source>
        <dbReference type="ARBA" id="ARBA00023136"/>
    </source>
</evidence>
<keyword evidence="5 6" id="KW-0472">Membrane</keyword>
<feature type="non-terminal residue" evidence="7">
    <location>
        <position position="453"/>
    </location>
</feature>
<evidence type="ECO:0000256" key="1">
    <source>
        <dbReference type="ARBA" id="ARBA00004141"/>
    </source>
</evidence>
<dbReference type="AlphaFoldDB" id="S8CF51"/>
<proteinExistence type="inferred from homology"/>
<feature type="transmembrane region" description="Helical" evidence="6">
    <location>
        <begin position="162"/>
        <end position="182"/>
    </location>
</feature>
<sequence length="453" mass="49430">KGVPRKLWQESRNMWNIAFPAIITSVAQFSVAFVTAAFVGHIGGAELAAVSVVQNVLEGFVYGIMLGLGSALETLCGQAVGAGEYKMLGIYMQRSCIITTATAIALSPLYIFTSPILKLLRQSPDISDLSGKYALWIIPQLFAYAFNFPIQKFLQAQSKVWVVTFVSVAVLGFHVLFTWIVVVKLEKGLLGAAMVENLSWWIMVLAQMVYVVCGFFPESWNGFSMSAFECLKGFIKLSMESAVMLCLEIWFPSVVILMVGWLKNPEIAVDAVSICMNIELWTLMIALGFNAAVSVRVSNELGANNPEAAKLSIVVAVAKSAVIGAIFTAAILGTRRSFPRMFSGDERVVEHTSELGYFLAATIFLNSIQPVLHGVAVGAGWQRWVAIVNGCTYYVLGLPLGAVLGYRFDLGVKGIWIGMLAGCVAQTLILLYGVLYADWHQEGLVAVERVKEY</sequence>
<reference evidence="7 8" key="1">
    <citation type="journal article" date="2013" name="BMC Genomics">
        <title>The miniature genome of a carnivorous plant Genlisea aurea contains a low number of genes and short non-coding sequences.</title>
        <authorList>
            <person name="Leushkin E.V."/>
            <person name="Sutormin R.A."/>
            <person name="Nabieva E.R."/>
            <person name="Penin A.A."/>
            <person name="Kondrashov A.S."/>
            <person name="Logacheva M.D."/>
        </authorList>
    </citation>
    <scope>NUCLEOTIDE SEQUENCE [LARGE SCALE GENOMIC DNA]</scope>
</reference>
<feature type="transmembrane region" description="Helical" evidence="6">
    <location>
        <begin position="95"/>
        <end position="113"/>
    </location>
</feature>
<feature type="transmembrane region" description="Helical" evidence="6">
    <location>
        <begin position="60"/>
        <end position="83"/>
    </location>
</feature>
<dbReference type="InterPro" id="IPR002528">
    <property type="entry name" value="MATE_fam"/>
</dbReference>
<keyword evidence="3 6" id="KW-0812">Transmembrane</keyword>
<evidence type="ECO:0000313" key="7">
    <source>
        <dbReference type="EMBL" id="EPS63161.1"/>
    </source>
</evidence>
<dbReference type="OrthoDB" id="2126698at2759"/>
<dbReference type="CDD" id="cd13132">
    <property type="entry name" value="MATE_eukaryotic"/>
    <property type="match status" value="1"/>
</dbReference>
<protein>
    <recommendedName>
        <fullName evidence="6">Protein DETOXIFICATION</fullName>
    </recommendedName>
    <alternativeName>
        <fullName evidence="6">Multidrug and toxic compound extrusion protein</fullName>
    </alternativeName>
</protein>
<dbReference type="InterPro" id="IPR045069">
    <property type="entry name" value="MATE_euk"/>
</dbReference>
<comment type="caution">
    <text evidence="7">The sequence shown here is derived from an EMBL/GenBank/DDBJ whole genome shotgun (WGS) entry which is preliminary data.</text>
</comment>
<evidence type="ECO:0000313" key="8">
    <source>
        <dbReference type="Proteomes" id="UP000015453"/>
    </source>
</evidence>
<comment type="subcellular location">
    <subcellularLocation>
        <location evidence="1">Membrane</location>
        <topology evidence="1">Multi-pass membrane protein</topology>
    </subcellularLocation>
</comment>
<feature type="transmembrane region" description="Helical" evidence="6">
    <location>
        <begin position="355"/>
        <end position="372"/>
    </location>
</feature>
<gene>
    <name evidence="7" type="ORF">M569_11626</name>
</gene>
<dbReference type="GO" id="GO:0042910">
    <property type="term" value="F:xenobiotic transmembrane transporter activity"/>
    <property type="evidence" value="ECO:0007669"/>
    <property type="project" value="InterPro"/>
</dbReference>
<dbReference type="PANTHER" id="PTHR11206">
    <property type="entry name" value="MULTIDRUG RESISTANCE PROTEIN"/>
    <property type="match status" value="1"/>
</dbReference>
<feature type="transmembrane region" description="Helical" evidence="6">
    <location>
        <begin position="311"/>
        <end position="335"/>
    </location>
</feature>
<dbReference type="GO" id="GO:0015297">
    <property type="term" value="F:antiporter activity"/>
    <property type="evidence" value="ECO:0007669"/>
    <property type="project" value="InterPro"/>
</dbReference>
<feature type="transmembrane region" description="Helical" evidence="6">
    <location>
        <begin position="384"/>
        <end position="408"/>
    </location>
</feature>
<evidence type="ECO:0000256" key="4">
    <source>
        <dbReference type="ARBA" id="ARBA00022989"/>
    </source>
</evidence>
<keyword evidence="8" id="KW-1185">Reference proteome</keyword>
<dbReference type="NCBIfam" id="TIGR00797">
    <property type="entry name" value="matE"/>
    <property type="match status" value="1"/>
</dbReference>
<evidence type="ECO:0000256" key="6">
    <source>
        <dbReference type="RuleBase" id="RU004914"/>
    </source>
</evidence>
<feature type="transmembrane region" description="Helical" evidence="6">
    <location>
        <begin position="198"/>
        <end position="216"/>
    </location>
</feature>
<feature type="transmembrane region" description="Helical" evidence="6">
    <location>
        <begin position="414"/>
        <end position="435"/>
    </location>
</feature>
<dbReference type="GO" id="GO:1990961">
    <property type="term" value="P:xenobiotic detoxification by transmembrane export across the plasma membrane"/>
    <property type="evidence" value="ECO:0007669"/>
    <property type="project" value="InterPro"/>
</dbReference>
<accession>S8CF51</accession>
<feature type="transmembrane region" description="Helical" evidence="6">
    <location>
        <begin position="280"/>
        <end position="299"/>
    </location>
</feature>